<feature type="transmembrane region" description="Helical" evidence="6">
    <location>
        <begin position="217"/>
        <end position="239"/>
    </location>
</feature>
<dbReference type="PANTHER" id="PTHR31123:SF1">
    <property type="entry name" value="ACCUMULATION OF DYADS PROTEIN 2-RELATED"/>
    <property type="match status" value="1"/>
</dbReference>
<dbReference type="GO" id="GO:0005886">
    <property type="term" value="C:plasma membrane"/>
    <property type="evidence" value="ECO:0007669"/>
    <property type="project" value="TreeGrafter"/>
</dbReference>
<dbReference type="InterPro" id="IPR051633">
    <property type="entry name" value="AceTr"/>
</dbReference>
<dbReference type="Proteomes" id="UP001213623">
    <property type="component" value="Chromosome 7"/>
</dbReference>
<feature type="transmembrane region" description="Helical" evidence="6">
    <location>
        <begin position="193"/>
        <end position="211"/>
    </location>
</feature>
<protein>
    <submittedName>
        <fullName evidence="7">Meiotically up-regulated protein 86 protein</fullName>
    </submittedName>
</protein>
<evidence type="ECO:0000256" key="3">
    <source>
        <dbReference type="ARBA" id="ARBA00022692"/>
    </source>
</evidence>
<dbReference type="GO" id="GO:0015123">
    <property type="term" value="F:acetate transmembrane transporter activity"/>
    <property type="evidence" value="ECO:0007669"/>
    <property type="project" value="TreeGrafter"/>
</dbReference>
<dbReference type="InterPro" id="IPR000791">
    <property type="entry name" value="Gpr1/Fun34/SatP-like"/>
</dbReference>
<organism evidence="7 8">
    <name type="scientific">Malassezia nana</name>
    <dbReference type="NCBI Taxonomy" id="180528"/>
    <lineage>
        <taxon>Eukaryota</taxon>
        <taxon>Fungi</taxon>
        <taxon>Dikarya</taxon>
        <taxon>Basidiomycota</taxon>
        <taxon>Ustilaginomycotina</taxon>
        <taxon>Malasseziomycetes</taxon>
        <taxon>Malasseziales</taxon>
        <taxon>Malasseziaceae</taxon>
        <taxon>Malassezia</taxon>
    </lineage>
</organism>
<proteinExistence type="inferred from homology"/>
<reference evidence="7" key="1">
    <citation type="submission" date="2023-03" db="EMBL/GenBank/DDBJ databases">
        <title>Mating type loci evolution in Malassezia.</title>
        <authorList>
            <person name="Coelho M.A."/>
        </authorList>
    </citation>
    <scope>NUCLEOTIDE SEQUENCE</scope>
    <source>
        <strain evidence="7">CBS 9557</strain>
    </source>
</reference>
<dbReference type="EMBL" id="CP119898">
    <property type="protein sequence ID" value="WFD28756.1"/>
    <property type="molecule type" value="Genomic_DNA"/>
</dbReference>
<feature type="transmembrane region" description="Helical" evidence="6">
    <location>
        <begin position="163"/>
        <end position="181"/>
    </location>
</feature>
<keyword evidence="4 6" id="KW-1133">Transmembrane helix</keyword>
<dbReference type="NCBIfam" id="NF038013">
    <property type="entry name" value="AceTr_1"/>
    <property type="match status" value="1"/>
</dbReference>
<dbReference type="AlphaFoldDB" id="A0AAF0ETY8"/>
<comment type="similarity">
    <text evidence="2">Belongs to the acetate uptake transporter (AceTr) (TC 2.A.96) family.</text>
</comment>
<feature type="transmembrane region" description="Helical" evidence="6">
    <location>
        <begin position="95"/>
        <end position="112"/>
    </location>
</feature>
<name>A0AAF0ETY8_9BASI</name>
<evidence type="ECO:0000256" key="6">
    <source>
        <dbReference type="SAM" id="Phobius"/>
    </source>
</evidence>
<keyword evidence="8" id="KW-1185">Reference proteome</keyword>
<evidence type="ECO:0000256" key="5">
    <source>
        <dbReference type="ARBA" id="ARBA00023136"/>
    </source>
</evidence>
<dbReference type="PANTHER" id="PTHR31123">
    <property type="entry name" value="ACCUMULATION OF DYADS PROTEIN 2-RELATED"/>
    <property type="match status" value="1"/>
</dbReference>
<sequence>MTLGTNKPAPHVSNWDFDTPSTFISDIPSQSLESSQHECHELTSRHERSTLPLPPYGRHAHSRFRDMDEQFNRAFGGEFQPGLYPYKDRKQPNPAPLGLCGMAMCNFLLALVNMGTEGLSSPALLISVGFVYGGLIQILAGMWEMAVGNTFGATALASYGAYWISYAIIHTPGGFHIMDMLQQQEGVGGAMKMLGLYELGWFVFTTLMTLMTTKSTVVFFSLFVALDLTYLFAGLSFLFNDGTGPNKTLLRCDGAFGIITSFLAWYNAYSGIADETNSFFTTPVLHFPWSAEAPLST</sequence>
<gene>
    <name evidence="7" type="primary">mug86</name>
    <name evidence="7" type="ORF">MNAN1_003770</name>
</gene>
<evidence type="ECO:0000256" key="2">
    <source>
        <dbReference type="ARBA" id="ARBA00005587"/>
    </source>
</evidence>
<evidence type="ECO:0000256" key="1">
    <source>
        <dbReference type="ARBA" id="ARBA00004141"/>
    </source>
</evidence>
<feature type="transmembrane region" description="Helical" evidence="6">
    <location>
        <begin position="124"/>
        <end position="143"/>
    </location>
</feature>
<evidence type="ECO:0000313" key="7">
    <source>
        <dbReference type="EMBL" id="WFD28756.1"/>
    </source>
</evidence>
<keyword evidence="3 6" id="KW-0812">Transmembrane</keyword>
<evidence type="ECO:0000313" key="8">
    <source>
        <dbReference type="Proteomes" id="UP001213623"/>
    </source>
</evidence>
<dbReference type="Pfam" id="PF01184">
    <property type="entry name" value="Gpr1_Fun34_YaaH"/>
    <property type="match status" value="1"/>
</dbReference>
<keyword evidence="5 6" id="KW-0472">Membrane</keyword>
<accession>A0AAF0ETY8</accession>
<comment type="subcellular location">
    <subcellularLocation>
        <location evidence="1">Membrane</location>
        <topology evidence="1">Multi-pass membrane protein</topology>
    </subcellularLocation>
</comment>
<evidence type="ECO:0000256" key="4">
    <source>
        <dbReference type="ARBA" id="ARBA00022989"/>
    </source>
</evidence>